<sequence>METMNVTFDEVSAMAFEQCSLKPRLQSMTSGQISSGFDITYASSTITSQKPTKHELELLFESMYNDYIGGQPSVSTRTALAAQAPQHPLEQVIREPSQLVLIRNQLRIDGEMCIYALTVSYMEPRNVKEAMTDHVCVDSMQEELLWFKRIDVWVLVPPLDNIKTLYFEIVLKNQHYEENTVTRNKTRLVVRGYHQEEGIDFEESFTPVARMEAIRIFLAYSTHKSFTVFKLDVKTAFLHGSLIKDVYVCQHEGFINADHPSHVYKLKKALYGLKKSARAWYDELSKFLQPNHFNKGTIDPTLFIRRFTDDNLVAKPTKKHLKKVKRIFRYLWVTINMGLSYTKDFGFELTGFLDADYAGCRDSFKSTSGGTQFLGEKLVGWSLKKKDCMAL</sequence>
<protein>
    <submittedName>
        <fullName evidence="2">Retrovirus-related Pol polyprotein from transposon TNT 1-94</fullName>
    </submittedName>
</protein>
<dbReference type="Pfam" id="PF07727">
    <property type="entry name" value="RVT_2"/>
    <property type="match status" value="1"/>
</dbReference>
<dbReference type="PANTHER" id="PTHR11439:SF509">
    <property type="entry name" value="RNA-DIRECTED DNA POLYMERASE"/>
    <property type="match status" value="1"/>
</dbReference>
<dbReference type="SUPFAM" id="SSF56672">
    <property type="entry name" value="DNA/RNA polymerases"/>
    <property type="match status" value="1"/>
</dbReference>
<dbReference type="InterPro" id="IPR043502">
    <property type="entry name" value="DNA/RNA_pol_sf"/>
</dbReference>
<dbReference type="InterPro" id="IPR013103">
    <property type="entry name" value="RVT_2"/>
</dbReference>
<gene>
    <name evidence="2" type="ORF">Tci_009568</name>
</gene>
<name>A0A6L2JLB1_TANCI</name>
<accession>A0A6L2JLB1</accession>
<evidence type="ECO:0000259" key="1">
    <source>
        <dbReference type="Pfam" id="PF07727"/>
    </source>
</evidence>
<dbReference type="AlphaFoldDB" id="A0A6L2JLB1"/>
<feature type="domain" description="Reverse transcriptase Ty1/copia-type" evidence="1">
    <location>
        <begin position="151"/>
        <end position="313"/>
    </location>
</feature>
<dbReference type="PANTHER" id="PTHR11439">
    <property type="entry name" value="GAG-POL-RELATED RETROTRANSPOSON"/>
    <property type="match status" value="1"/>
</dbReference>
<evidence type="ECO:0000313" key="2">
    <source>
        <dbReference type="EMBL" id="GEU37590.1"/>
    </source>
</evidence>
<comment type="caution">
    <text evidence="2">The sequence shown here is derived from an EMBL/GenBank/DDBJ whole genome shotgun (WGS) entry which is preliminary data.</text>
</comment>
<organism evidence="2">
    <name type="scientific">Tanacetum cinerariifolium</name>
    <name type="common">Dalmatian daisy</name>
    <name type="synonym">Chrysanthemum cinerariifolium</name>
    <dbReference type="NCBI Taxonomy" id="118510"/>
    <lineage>
        <taxon>Eukaryota</taxon>
        <taxon>Viridiplantae</taxon>
        <taxon>Streptophyta</taxon>
        <taxon>Embryophyta</taxon>
        <taxon>Tracheophyta</taxon>
        <taxon>Spermatophyta</taxon>
        <taxon>Magnoliopsida</taxon>
        <taxon>eudicotyledons</taxon>
        <taxon>Gunneridae</taxon>
        <taxon>Pentapetalae</taxon>
        <taxon>asterids</taxon>
        <taxon>campanulids</taxon>
        <taxon>Asterales</taxon>
        <taxon>Asteraceae</taxon>
        <taxon>Asteroideae</taxon>
        <taxon>Anthemideae</taxon>
        <taxon>Anthemidinae</taxon>
        <taxon>Tanacetum</taxon>
    </lineage>
</organism>
<dbReference type="EMBL" id="BKCJ010000948">
    <property type="protein sequence ID" value="GEU37590.1"/>
    <property type="molecule type" value="Genomic_DNA"/>
</dbReference>
<reference evidence="2" key="1">
    <citation type="journal article" date="2019" name="Sci. Rep.">
        <title>Draft genome of Tanacetum cinerariifolium, the natural source of mosquito coil.</title>
        <authorList>
            <person name="Yamashiro T."/>
            <person name="Shiraishi A."/>
            <person name="Satake H."/>
            <person name="Nakayama K."/>
        </authorList>
    </citation>
    <scope>NUCLEOTIDE SEQUENCE</scope>
</reference>
<proteinExistence type="predicted"/>